<accession>A0AAE4R3N7</accession>
<dbReference type="AlphaFoldDB" id="A0AAE4R3N7"/>
<proteinExistence type="predicted"/>
<evidence type="ECO:0000313" key="2">
    <source>
        <dbReference type="Proteomes" id="UP001185922"/>
    </source>
</evidence>
<protein>
    <submittedName>
        <fullName evidence="1">Uncharacterized protein</fullName>
    </submittedName>
</protein>
<dbReference type="EMBL" id="JAWLKH010000003">
    <property type="protein sequence ID" value="MDV6311098.1"/>
    <property type="molecule type" value="Genomic_DNA"/>
</dbReference>
<comment type="caution">
    <text evidence="1">The sequence shown here is derived from an EMBL/GenBank/DDBJ whole genome shotgun (WGS) entry which is preliminary data.</text>
</comment>
<reference evidence="1" key="1">
    <citation type="submission" date="2023-10" db="EMBL/GenBank/DDBJ databases">
        <title>Development of a sustainable strategy for remediation of hydrocarbon-contaminated territories based on the waste exchange concept.</title>
        <authorList>
            <person name="Krivoruchko A."/>
        </authorList>
    </citation>
    <scope>NUCLEOTIDE SEQUENCE</scope>
    <source>
        <strain evidence="1">IEGM 1279</strain>
    </source>
</reference>
<gene>
    <name evidence="1" type="ORF">R3Q15_04160</name>
</gene>
<sequence>MPFWHRAFFMDVDVYCVWRSAPSGCHMFLLVLDWSGFAFLIVLKRWHLLGVGFVSLFFHGEFDPGSGRTLAAC</sequence>
<feature type="non-terminal residue" evidence="1">
    <location>
        <position position="73"/>
    </location>
</feature>
<dbReference type="Proteomes" id="UP001185922">
    <property type="component" value="Unassembled WGS sequence"/>
</dbReference>
<evidence type="ECO:0000313" key="1">
    <source>
        <dbReference type="EMBL" id="MDV6311098.1"/>
    </source>
</evidence>
<organism evidence="1 2">
    <name type="scientific">Gordonia amicalis</name>
    <dbReference type="NCBI Taxonomy" id="89053"/>
    <lineage>
        <taxon>Bacteria</taxon>
        <taxon>Bacillati</taxon>
        <taxon>Actinomycetota</taxon>
        <taxon>Actinomycetes</taxon>
        <taxon>Mycobacteriales</taxon>
        <taxon>Gordoniaceae</taxon>
        <taxon>Gordonia</taxon>
    </lineage>
</organism>
<name>A0AAE4R3N7_9ACTN</name>